<dbReference type="AlphaFoldDB" id="A0A543EWF5"/>
<organism evidence="1 2">
    <name type="scientific">Nocardia bhagyanarayanae</name>
    <dbReference type="NCBI Taxonomy" id="1215925"/>
    <lineage>
        <taxon>Bacteria</taxon>
        <taxon>Bacillati</taxon>
        <taxon>Actinomycetota</taxon>
        <taxon>Actinomycetes</taxon>
        <taxon>Mycobacteriales</taxon>
        <taxon>Nocardiaceae</taxon>
        <taxon>Nocardia</taxon>
    </lineage>
</organism>
<gene>
    <name evidence="1" type="ORF">FB390_6060</name>
</gene>
<proteinExistence type="predicted"/>
<sequence length="188" mass="19592">MKKADPIMYSPTLPVPPRRRNIQALKASLTALGPGGPATAVFRSELYGTYAVRGTVVRSIATGGLLIGGQALDTASSTVNPVPDLLDLTADPVEIGDPPTGLAGALTDLNHGDAVVGYFEQKPYGTFTVTGFAVEAPTAQMYLVGGLLLTSKGSRMPGVLLIGLDRFTDTNAGPNPARITRWPDADND</sequence>
<dbReference type="EMBL" id="VFPG01000002">
    <property type="protein sequence ID" value="TQM25892.1"/>
    <property type="molecule type" value="Genomic_DNA"/>
</dbReference>
<name>A0A543EWF5_9NOCA</name>
<dbReference type="Proteomes" id="UP000316331">
    <property type="component" value="Unassembled WGS sequence"/>
</dbReference>
<accession>A0A543EWF5</accession>
<reference evidence="1 2" key="1">
    <citation type="submission" date="2019-06" db="EMBL/GenBank/DDBJ databases">
        <title>Sequencing the genomes of 1000 actinobacteria strains.</title>
        <authorList>
            <person name="Klenk H.-P."/>
        </authorList>
    </citation>
    <scope>NUCLEOTIDE SEQUENCE [LARGE SCALE GENOMIC DNA]</scope>
    <source>
        <strain evidence="1 2">DSM 103495</strain>
    </source>
</reference>
<evidence type="ECO:0000313" key="1">
    <source>
        <dbReference type="EMBL" id="TQM25892.1"/>
    </source>
</evidence>
<keyword evidence="2" id="KW-1185">Reference proteome</keyword>
<comment type="caution">
    <text evidence="1">The sequence shown here is derived from an EMBL/GenBank/DDBJ whole genome shotgun (WGS) entry which is preliminary data.</text>
</comment>
<evidence type="ECO:0000313" key="2">
    <source>
        <dbReference type="Proteomes" id="UP000316331"/>
    </source>
</evidence>
<protein>
    <submittedName>
        <fullName evidence="1">Uncharacterized protein</fullName>
    </submittedName>
</protein>